<sequence length="267" mass="29064">MTEASIKSIPILMYHSVADEPPAATRRLAVLPGSFELQVSYLANNGFTGLTFSDLADAFRTGAALPERPVVLTFDDGYADFASEAWPILRRHRFPATVFVTTGWVADAGPDAAGEPLDRMMSWAQIAGLSEAGIEMAAHTHSHPQLDQLGDAELRHELGRSRALLEDAINAPVRALAYPYGYSSTRVRLAARSAGYRFAASVRNVRATPSDDLFTLPRLTVRRSTNLPAFADIVEGVHVFRRDRLLTAGYACVRGARRAARQVLGIA</sequence>
<evidence type="ECO:0000256" key="1">
    <source>
        <dbReference type="ARBA" id="ARBA00004613"/>
    </source>
</evidence>
<organism evidence="4 5">
    <name type="scientific">Mycobacterium gallinarum</name>
    <dbReference type="NCBI Taxonomy" id="39689"/>
    <lineage>
        <taxon>Bacteria</taxon>
        <taxon>Bacillati</taxon>
        <taxon>Actinomycetota</taxon>
        <taxon>Actinomycetes</taxon>
        <taxon>Mycobacteriales</taxon>
        <taxon>Mycobacteriaceae</taxon>
        <taxon>Mycobacterium</taxon>
    </lineage>
</organism>
<proteinExistence type="predicted"/>
<dbReference type="AlphaFoldDB" id="A0A9W4B4Z5"/>
<dbReference type="PANTHER" id="PTHR34216:SF3">
    <property type="entry name" value="POLY-BETA-1,6-N-ACETYL-D-GLUCOSAMINE N-DEACETYLASE"/>
    <property type="match status" value="1"/>
</dbReference>
<dbReference type="InterPro" id="IPR002509">
    <property type="entry name" value="NODB_dom"/>
</dbReference>
<dbReference type="PROSITE" id="PS51677">
    <property type="entry name" value="NODB"/>
    <property type="match status" value="1"/>
</dbReference>
<keyword evidence="5" id="KW-1185">Reference proteome</keyword>
<accession>A0A9W4B4Z5</accession>
<dbReference type="CDD" id="cd10918">
    <property type="entry name" value="CE4_NodB_like_5s_6s"/>
    <property type="match status" value="1"/>
</dbReference>
<comment type="subcellular location">
    <subcellularLocation>
        <location evidence="1">Secreted</location>
    </subcellularLocation>
</comment>
<reference evidence="4 5" key="1">
    <citation type="journal article" date="2019" name="Emerg. Microbes Infect.">
        <title>Comprehensive subspecies identification of 175 nontuberculous mycobacteria species based on 7547 genomic profiles.</title>
        <authorList>
            <person name="Matsumoto Y."/>
            <person name="Kinjo T."/>
            <person name="Motooka D."/>
            <person name="Nabeya D."/>
            <person name="Jung N."/>
            <person name="Uechi K."/>
            <person name="Horii T."/>
            <person name="Iida T."/>
            <person name="Fujita J."/>
            <person name="Nakamura S."/>
        </authorList>
    </citation>
    <scope>NUCLEOTIDE SEQUENCE [LARGE SCALE GENOMIC DNA]</scope>
    <source>
        <strain evidence="4 5">JCM 6399</strain>
    </source>
</reference>
<gene>
    <name evidence="4" type="ORF">MGALJ_38070</name>
</gene>
<feature type="domain" description="NodB homology" evidence="3">
    <location>
        <begin position="68"/>
        <end position="267"/>
    </location>
</feature>
<dbReference type="KEGG" id="mgau:MGALJ_38070"/>
<dbReference type="PANTHER" id="PTHR34216">
    <property type="match status" value="1"/>
</dbReference>
<evidence type="ECO:0000256" key="2">
    <source>
        <dbReference type="ARBA" id="ARBA00022729"/>
    </source>
</evidence>
<dbReference type="GO" id="GO:0005576">
    <property type="term" value="C:extracellular region"/>
    <property type="evidence" value="ECO:0007669"/>
    <property type="project" value="UniProtKB-SubCell"/>
</dbReference>
<name>A0A9W4B4Z5_9MYCO</name>
<dbReference type="RefSeq" id="WP_163731335.1">
    <property type="nucleotide sequence ID" value="NZ_AP022601.1"/>
</dbReference>
<dbReference type="SUPFAM" id="SSF88713">
    <property type="entry name" value="Glycoside hydrolase/deacetylase"/>
    <property type="match status" value="1"/>
</dbReference>
<dbReference type="GO" id="GO:0016810">
    <property type="term" value="F:hydrolase activity, acting on carbon-nitrogen (but not peptide) bonds"/>
    <property type="evidence" value="ECO:0007669"/>
    <property type="project" value="InterPro"/>
</dbReference>
<dbReference type="GO" id="GO:0005975">
    <property type="term" value="P:carbohydrate metabolic process"/>
    <property type="evidence" value="ECO:0007669"/>
    <property type="project" value="InterPro"/>
</dbReference>
<evidence type="ECO:0000259" key="3">
    <source>
        <dbReference type="PROSITE" id="PS51677"/>
    </source>
</evidence>
<dbReference type="InterPro" id="IPR011330">
    <property type="entry name" value="Glyco_hydro/deAcase_b/a-brl"/>
</dbReference>
<dbReference type="Proteomes" id="UP000465785">
    <property type="component" value="Chromosome"/>
</dbReference>
<evidence type="ECO:0000313" key="4">
    <source>
        <dbReference type="EMBL" id="BBY94138.1"/>
    </source>
</evidence>
<dbReference type="EMBL" id="AP022601">
    <property type="protein sequence ID" value="BBY94138.1"/>
    <property type="molecule type" value="Genomic_DNA"/>
</dbReference>
<dbReference type="Gene3D" id="3.20.20.370">
    <property type="entry name" value="Glycoside hydrolase/deacetylase"/>
    <property type="match status" value="1"/>
</dbReference>
<dbReference type="Pfam" id="PF01522">
    <property type="entry name" value="Polysacc_deac_1"/>
    <property type="match status" value="1"/>
</dbReference>
<evidence type="ECO:0000313" key="5">
    <source>
        <dbReference type="Proteomes" id="UP000465785"/>
    </source>
</evidence>
<keyword evidence="2" id="KW-0732">Signal</keyword>
<dbReference type="InterPro" id="IPR051398">
    <property type="entry name" value="Polysacch_Deacetylase"/>
</dbReference>
<protein>
    <recommendedName>
        <fullName evidence="3">NodB homology domain-containing protein</fullName>
    </recommendedName>
</protein>